<dbReference type="SUPFAM" id="SSF55545">
    <property type="entry name" value="beta-N-acetylhexosaminidase-like domain"/>
    <property type="match status" value="1"/>
</dbReference>
<dbReference type="InterPro" id="IPR029018">
    <property type="entry name" value="Hex-like_dom2"/>
</dbReference>
<evidence type="ECO:0000313" key="3">
    <source>
        <dbReference type="Proteomes" id="UP000307943"/>
    </source>
</evidence>
<dbReference type="Gene3D" id="2.60.120.260">
    <property type="entry name" value="Galactose-binding domain-like"/>
    <property type="match status" value="1"/>
</dbReference>
<dbReference type="InterPro" id="IPR032287">
    <property type="entry name" value="DUF4838"/>
</dbReference>
<reference evidence="2 3" key="1">
    <citation type="submission" date="2019-05" db="EMBL/GenBank/DDBJ databases">
        <title>We sequenced the genome of Paenibacillus hemerocallicola KCTC 33185 for further insight into its adaptation and study the phylogeny of Paenibacillus.</title>
        <authorList>
            <person name="Narsing Rao M.P."/>
        </authorList>
    </citation>
    <scope>NUCLEOTIDE SEQUENCE [LARGE SCALE GENOMIC DNA]</scope>
    <source>
        <strain evidence="2 3">KCTC 33185</strain>
    </source>
</reference>
<evidence type="ECO:0000256" key="1">
    <source>
        <dbReference type="ARBA" id="ARBA00022801"/>
    </source>
</evidence>
<dbReference type="GO" id="GO:0005975">
    <property type="term" value="P:carbohydrate metabolic process"/>
    <property type="evidence" value="ECO:0007669"/>
    <property type="project" value="UniProtKB-ARBA"/>
</dbReference>
<dbReference type="OrthoDB" id="2481329at2"/>
<proteinExistence type="predicted"/>
<protein>
    <submittedName>
        <fullName evidence="2">DUF4838 domain-containing protein</fullName>
    </submittedName>
</protein>
<gene>
    <name evidence="2" type="ORF">FE784_31595</name>
</gene>
<keyword evidence="1" id="KW-0378">Hydrolase</keyword>
<dbReference type="Gene3D" id="3.30.379.10">
    <property type="entry name" value="Chitobiase/beta-hexosaminidase domain 2-like"/>
    <property type="match status" value="1"/>
</dbReference>
<comment type="caution">
    <text evidence="2">The sequence shown here is derived from an EMBL/GenBank/DDBJ whole genome shotgun (WGS) entry which is preliminary data.</text>
</comment>
<evidence type="ECO:0000313" key="2">
    <source>
        <dbReference type="EMBL" id="TNJ62233.1"/>
    </source>
</evidence>
<dbReference type="PANTHER" id="PTHR47406:SF2">
    <property type="entry name" value="ALPHA GLUCURONIDASE N-TERMINAL DOMAIN-CONTAINING PROTEIN"/>
    <property type="match status" value="1"/>
</dbReference>
<dbReference type="Pfam" id="PF16126">
    <property type="entry name" value="DUF4838"/>
    <property type="match status" value="1"/>
</dbReference>
<dbReference type="RefSeq" id="WP_139606262.1">
    <property type="nucleotide sequence ID" value="NZ_VDCQ01000063.1"/>
</dbReference>
<dbReference type="EMBL" id="VDCQ01000063">
    <property type="protein sequence ID" value="TNJ62233.1"/>
    <property type="molecule type" value="Genomic_DNA"/>
</dbReference>
<organism evidence="2 3">
    <name type="scientific">Paenibacillus hemerocallicola</name>
    <dbReference type="NCBI Taxonomy" id="1172614"/>
    <lineage>
        <taxon>Bacteria</taxon>
        <taxon>Bacillati</taxon>
        <taxon>Bacillota</taxon>
        <taxon>Bacilli</taxon>
        <taxon>Bacillales</taxon>
        <taxon>Paenibacillaceae</taxon>
        <taxon>Paenibacillus</taxon>
    </lineage>
</organism>
<dbReference type="Proteomes" id="UP000307943">
    <property type="component" value="Unassembled WGS sequence"/>
</dbReference>
<dbReference type="AlphaFoldDB" id="A0A5C4SZT8"/>
<dbReference type="GO" id="GO:0016787">
    <property type="term" value="F:hydrolase activity"/>
    <property type="evidence" value="ECO:0007669"/>
    <property type="project" value="UniProtKB-KW"/>
</dbReference>
<name>A0A5C4SZT8_9BACL</name>
<keyword evidence="3" id="KW-1185">Reference proteome</keyword>
<sequence length="873" mass="95693">MNAKTIRRMLGTVSIFTLLLAWSGTIGGEPVDPGAQGTRAVAGDTAGTAVLPVTLSASQSLTAPLTLVENGQSQAVVLVAANADAKTVASANKLSDYVEKSTGAVLPVETQIDPNEPTVTVHVYVGSAAPEHTGVPALLAGLKDDGFVIHAEGRSISIVGPTAFGTEFGVNEFLERYVGVRWLLPGPDGEDVPTSPDLEVPEETVRQDPAFFSRYFYIYPSANSSIWPMYTEWTSNNRIRQVVNPAHNLHQLFPPSKYGSTHPEFYPNGQVPAGNIGWQPCFSNPDTIPEAISTIKQYFAANPGAVAYSLAVNDSGGYCEANPSHPSYPNKLNSIGLQDMSNVYYSWVNQVAAGVLLDYPDKYFSVLAYAEVYDPPTNVTLNSRVIPFITDDRLSWAETAAGTEGHDLTDAWSDAAPTFGFYEYLYGSPYTVPRVYPHQMADNYRYARDQGADVQIAEAYPNWGEGPKLWLSAKLQWNPDADEDELLDEWYERAVGPQAAPYVKTYYEHWEQFWTDRVFETGWYKNWRIKEPRSNYMHLQNMGYLQAVTDQDMALSRGWLESAVASTQTAAQLKRAQMLLDQFEFYEASVLSYPRNLQIPPISGEAEGLDWLERYVDSLQLADSRLTLVQSFNSDPWLIQGYLPSTFNYNTIWNGFNDRILHALAAWVAAEPVNGGVRTEIQQLIASTGSAKVRNHLKLILAEAAGTAPINTNASFETGTATSAPPFGFWIQPPVTSEVIRRTNAVAHTGSYSAELKGITRFGAVTLITSVTAGTYGVTADYYSPPDSIHGTGSVYMTGSLLDANNNTLSTFRTDRRIAADTSGDWATLAWVGDIPAQINGVPVAKLSLVLYANAFNQGESLYVDDFQVTPLN</sequence>
<dbReference type="PANTHER" id="PTHR47406">
    <property type="entry name" value="COAGULATION FACTOR 5/8 TYPE, C-TERMINAL"/>
    <property type="match status" value="1"/>
</dbReference>
<accession>A0A5C4SZT8</accession>